<dbReference type="SUPFAM" id="SSF81383">
    <property type="entry name" value="F-box domain"/>
    <property type="match status" value="1"/>
</dbReference>
<dbReference type="SUPFAM" id="SSF52047">
    <property type="entry name" value="RNI-like"/>
    <property type="match status" value="1"/>
</dbReference>
<dbReference type="SMART" id="SM00256">
    <property type="entry name" value="FBOX"/>
    <property type="match status" value="1"/>
</dbReference>
<organism evidence="2 3">
    <name type="scientific">Amphibalanus amphitrite</name>
    <name type="common">Striped barnacle</name>
    <name type="synonym">Balanus amphitrite</name>
    <dbReference type="NCBI Taxonomy" id="1232801"/>
    <lineage>
        <taxon>Eukaryota</taxon>
        <taxon>Metazoa</taxon>
        <taxon>Ecdysozoa</taxon>
        <taxon>Arthropoda</taxon>
        <taxon>Crustacea</taxon>
        <taxon>Multicrustacea</taxon>
        <taxon>Cirripedia</taxon>
        <taxon>Thoracica</taxon>
        <taxon>Thoracicalcarea</taxon>
        <taxon>Balanomorpha</taxon>
        <taxon>Balanoidea</taxon>
        <taxon>Balanidae</taxon>
        <taxon>Amphibalaninae</taxon>
        <taxon>Amphibalanus</taxon>
    </lineage>
</organism>
<dbReference type="InterPro" id="IPR036047">
    <property type="entry name" value="F-box-like_dom_sf"/>
</dbReference>
<protein>
    <submittedName>
        <fullName evidence="2">F-box/LRR-repeat protein 20</fullName>
    </submittedName>
</protein>
<reference evidence="2 3" key="1">
    <citation type="submission" date="2019-07" db="EMBL/GenBank/DDBJ databases">
        <title>Draft genome assembly of a fouling barnacle, Amphibalanus amphitrite (Darwin, 1854): The first reference genome for Thecostraca.</title>
        <authorList>
            <person name="Kim W."/>
        </authorList>
    </citation>
    <scope>NUCLEOTIDE SEQUENCE [LARGE SCALE GENOMIC DNA]</scope>
    <source>
        <strain evidence="2">SNU_AA5</strain>
        <tissue evidence="2">Soma without cirri and trophi</tissue>
    </source>
</reference>
<sequence length="441" mass="48185">MASLFLDGLPPETLQDILSLLDWREQLSVRLVSRRWRGIADECLARRQQLQLYGTDVHGSLTPEKVKLLLEMMPSLRRLHLDGRSPTEASRTTAVTHYQQHPEDADICSVDRSAVELLCCFFQRLEQLSLTYVSLRCTGLPPQPAPSSQLRHLDLSRTNVSSEDLAGALSSCPQLVQLSVAHCPQLTADWLPQLTGCSQLEQLDITALKVCTREDCDVLAAALAGCPRLQRLSVACVKCPHQYLPASGLAHLTHLDLSNTNVHPLLLRSLSQLAPQLRDLRLRAARVLRLPALVNGLPLLRRLEVLDTRVVCESAVPTVLAALHGLPLRALACGRYNCYVTAESIAELVVAVPTLALFQLATGGGRQALEAARLLGERLPSGRTVTFIAEPGAVSEQGVSVSPEQGVSVSPEQGVRVVVPRHGLWETLADPQWPHGSEGIW</sequence>
<dbReference type="Gene3D" id="3.80.10.10">
    <property type="entry name" value="Ribonuclease Inhibitor"/>
    <property type="match status" value="1"/>
</dbReference>
<evidence type="ECO:0000313" key="2">
    <source>
        <dbReference type="EMBL" id="KAF0304091.1"/>
    </source>
</evidence>
<dbReference type="PANTHER" id="PTHR31639:SF256">
    <property type="entry name" value="OS07G0242900 PROTEIN"/>
    <property type="match status" value="1"/>
</dbReference>
<dbReference type="InterPro" id="IPR001810">
    <property type="entry name" value="F-box_dom"/>
</dbReference>
<dbReference type="Gene3D" id="1.20.1280.50">
    <property type="match status" value="1"/>
</dbReference>
<evidence type="ECO:0000259" key="1">
    <source>
        <dbReference type="PROSITE" id="PS50181"/>
    </source>
</evidence>
<evidence type="ECO:0000313" key="3">
    <source>
        <dbReference type="Proteomes" id="UP000440578"/>
    </source>
</evidence>
<dbReference type="Proteomes" id="UP000440578">
    <property type="component" value="Unassembled WGS sequence"/>
</dbReference>
<accession>A0A6A4WPX2</accession>
<dbReference type="EMBL" id="VIIS01000872">
    <property type="protein sequence ID" value="KAF0304091.1"/>
    <property type="molecule type" value="Genomic_DNA"/>
</dbReference>
<name>A0A6A4WPX2_AMPAM</name>
<gene>
    <name evidence="2" type="primary">Fbxl20_0</name>
    <name evidence="2" type="ORF">FJT64_024009</name>
</gene>
<dbReference type="InterPro" id="IPR032675">
    <property type="entry name" value="LRR_dom_sf"/>
</dbReference>
<comment type="caution">
    <text evidence="2">The sequence shown here is derived from an EMBL/GenBank/DDBJ whole genome shotgun (WGS) entry which is preliminary data.</text>
</comment>
<feature type="domain" description="F-box" evidence="1">
    <location>
        <begin position="3"/>
        <end position="50"/>
    </location>
</feature>
<dbReference type="PANTHER" id="PTHR31639">
    <property type="entry name" value="F-BOX PROTEIN-LIKE"/>
    <property type="match status" value="1"/>
</dbReference>
<dbReference type="AlphaFoldDB" id="A0A6A4WPX2"/>
<keyword evidence="3" id="KW-1185">Reference proteome</keyword>
<proteinExistence type="predicted"/>
<dbReference type="PROSITE" id="PS50181">
    <property type="entry name" value="FBOX"/>
    <property type="match status" value="1"/>
</dbReference>
<dbReference type="Pfam" id="PF12937">
    <property type="entry name" value="F-box-like"/>
    <property type="match status" value="1"/>
</dbReference>